<dbReference type="AlphaFoldDB" id="A0A2T8I0X1"/>
<protein>
    <submittedName>
        <fullName evidence="1">Uncharacterized protein</fullName>
    </submittedName>
</protein>
<dbReference type="Gramene" id="PVH31316">
    <property type="protein sequence ID" value="PVH31316"/>
    <property type="gene ID" value="PAHAL_9G110300"/>
</dbReference>
<proteinExistence type="predicted"/>
<sequence length="122" mass="12882">MPPAGIASPARILLENRLLLPGNGRPRRCRRGASPVAMPCPSLGIPLGPSGLPPISCPECGDRVVEDKSWKNSGKVPGCCRFFKSISEYRKGARSNEQHLSADWVPSCSGANHGPVPNLVGA</sequence>
<organism evidence="1">
    <name type="scientific">Panicum hallii</name>
    <dbReference type="NCBI Taxonomy" id="206008"/>
    <lineage>
        <taxon>Eukaryota</taxon>
        <taxon>Viridiplantae</taxon>
        <taxon>Streptophyta</taxon>
        <taxon>Embryophyta</taxon>
        <taxon>Tracheophyta</taxon>
        <taxon>Spermatophyta</taxon>
        <taxon>Magnoliopsida</taxon>
        <taxon>Liliopsida</taxon>
        <taxon>Poales</taxon>
        <taxon>Poaceae</taxon>
        <taxon>PACMAD clade</taxon>
        <taxon>Panicoideae</taxon>
        <taxon>Panicodae</taxon>
        <taxon>Paniceae</taxon>
        <taxon>Panicinae</taxon>
        <taxon>Panicum</taxon>
        <taxon>Panicum sect. Panicum</taxon>
    </lineage>
</organism>
<dbReference type="Proteomes" id="UP000243499">
    <property type="component" value="Chromosome 9"/>
</dbReference>
<name>A0A2T8I0X1_9POAL</name>
<reference evidence="1" key="1">
    <citation type="submission" date="2018-04" db="EMBL/GenBank/DDBJ databases">
        <title>WGS assembly of Panicum hallii.</title>
        <authorList>
            <person name="Lovell J."/>
            <person name="Jenkins J."/>
            <person name="Lowry D."/>
            <person name="Mamidi S."/>
            <person name="Sreedasyam A."/>
            <person name="Weng X."/>
            <person name="Barry K."/>
            <person name="Bonette J."/>
            <person name="Campitelli B."/>
            <person name="Daum C."/>
            <person name="Gordon S."/>
            <person name="Gould B."/>
            <person name="Lipzen A."/>
            <person name="Macqueen A."/>
            <person name="Palacio-Mejia J."/>
            <person name="Plott C."/>
            <person name="Shakirov E."/>
            <person name="Shu S."/>
            <person name="Yoshinaga Y."/>
            <person name="Zane M."/>
            <person name="Rokhsar D."/>
            <person name="Grimwood J."/>
            <person name="Schmutz J."/>
            <person name="Juenger T."/>
        </authorList>
    </citation>
    <scope>NUCLEOTIDE SEQUENCE [LARGE SCALE GENOMIC DNA]</scope>
    <source>
        <strain evidence="1">FIL2</strain>
    </source>
</reference>
<dbReference type="EMBL" id="CM008054">
    <property type="protein sequence ID" value="PVH31316.1"/>
    <property type="molecule type" value="Genomic_DNA"/>
</dbReference>
<accession>A0A2T8I0X1</accession>
<evidence type="ECO:0000313" key="1">
    <source>
        <dbReference type="EMBL" id="PVH31316.1"/>
    </source>
</evidence>
<gene>
    <name evidence="1" type="ORF">PAHAL_9G110300</name>
</gene>